<keyword evidence="1" id="KW-0732">Signal</keyword>
<dbReference type="OrthoDB" id="1359775at2"/>
<dbReference type="EMBL" id="LIYD01000005">
    <property type="protein sequence ID" value="KOS06623.1"/>
    <property type="molecule type" value="Genomic_DNA"/>
</dbReference>
<gene>
    <name evidence="2" type="ORF">AM493_11710</name>
</gene>
<feature type="signal peptide" evidence="1">
    <location>
        <begin position="1"/>
        <end position="19"/>
    </location>
</feature>
<evidence type="ECO:0000313" key="2">
    <source>
        <dbReference type="EMBL" id="KOS06623.1"/>
    </source>
</evidence>
<dbReference type="AlphaFoldDB" id="A0A0M8M9W7"/>
<name>A0A0M8M9W7_9FLAO</name>
<proteinExistence type="predicted"/>
<sequence>MKTTGVLLLLLLFTQAAFSQQIDMEKDTIQMQGLEIVKSSKKLKVKTLKLDGPCYYAENMRNAEEIITLADKLPAGTLQSVSFYFNDTYTNSKQKEKFKDTEFELVLYTVTEDDTPGSAIEHDPVIVKVGKAFSGKLIVDLSAQVLECPERLFAGLKRITPADGNDTFFIDCLCSGHDKYMTLTRKAANASWERRWQCAALKAEVNVGVHR</sequence>
<dbReference type="Proteomes" id="UP000037755">
    <property type="component" value="Unassembled WGS sequence"/>
</dbReference>
<feature type="chain" id="PRO_5005818166" evidence="1">
    <location>
        <begin position="20"/>
        <end position="211"/>
    </location>
</feature>
<dbReference type="PATRIC" id="fig|1202724.3.peg.2426"/>
<dbReference type="RefSeq" id="WP_054408227.1">
    <property type="nucleotide sequence ID" value="NZ_FOYA01000001.1"/>
</dbReference>
<organism evidence="2 3">
    <name type="scientific">Flavobacterium akiainvivens</name>
    <dbReference type="NCBI Taxonomy" id="1202724"/>
    <lineage>
        <taxon>Bacteria</taxon>
        <taxon>Pseudomonadati</taxon>
        <taxon>Bacteroidota</taxon>
        <taxon>Flavobacteriia</taxon>
        <taxon>Flavobacteriales</taxon>
        <taxon>Flavobacteriaceae</taxon>
        <taxon>Flavobacterium</taxon>
    </lineage>
</organism>
<protein>
    <submittedName>
        <fullName evidence="2">Uncharacterized protein</fullName>
    </submittedName>
</protein>
<accession>A0A0M8M9W7</accession>
<keyword evidence="3" id="KW-1185">Reference proteome</keyword>
<reference evidence="2 3" key="1">
    <citation type="submission" date="2015-08" db="EMBL/GenBank/DDBJ databases">
        <title>Whole genome sequence of Flavobacterium akiainvivens IK-1T, from decaying Wikstroemia oahuensis, an endemic Hawaiian shrub.</title>
        <authorList>
            <person name="Wan X."/>
            <person name="Hou S."/>
            <person name="Saito J."/>
            <person name="Donachie S."/>
        </authorList>
    </citation>
    <scope>NUCLEOTIDE SEQUENCE [LARGE SCALE GENOMIC DNA]</scope>
    <source>
        <strain evidence="2 3">IK-1</strain>
    </source>
</reference>
<comment type="caution">
    <text evidence="2">The sequence shown here is derived from an EMBL/GenBank/DDBJ whole genome shotgun (WGS) entry which is preliminary data.</text>
</comment>
<evidence type="ECO:0000256" key="1">
    <source>
        <dbReference type="SAM" id="SignalP"/>
    </source>
</evidence>
<evidence type="ECO:0000313" key="3">
    <source>
        <dbReference type="Proteomes" id="UP000037755"/>
    </source>
</evidence>